<comment type="subcellular location">
    <subcellularLocation>
        <location evidence="1">Golgi apparatus membrane</location>
        <topology evidence="1">Single-pass type II membrane protein</topology>
    </subcellularLocation>
</comment>
<protein>
    <recommendedName>
        <fullName evidence="10">Glycosyltransferase</fullName>
    </recommendedName>
</protein>
<evidence type="ECO:0000256" key="4">
    <source>
        <dbReference type="ARBA" id="ARBA00022692"/>
    </source>
</evidence>
<dbReference type="EMBL" id="MN739666">
    <property type="protein sequence ID" value="QHT19457.1"/>
    <property type="molecule type" value="Genomic_DNA"/>
</dbReference>
<evidence type="ECO:0000256" key="3">
    <source>
        <dbReference type="ARBA" id="ARBA00022679"/>
    </source>
</evidence>
<keyword evidence="7" id="KW-0333">Golgi apparatus</keyword>
<dbReference type="GO" id="GO:0016758">
    <property type="term" value="F:hexosyltransferase activity"/>
    <property type="evidence" value="ECO:0007669"/>
    <property type="project" value="InterPro"/>
</dbReference>
<evidence type="ECO:0000256" key="6">
    <source>
        <dbReference type="ARBA" id="ARBA00022989"/>
    </source>
</evidence>
<dbReference type="InterPro" id="IPR002659">
    <property type="entry name" value="Glyco_trans_31"/>
</dbReference>
<keyword evidence="6" id="KW-1133">Transmembrane helix</keyword>
<reference evidence="9" key="1">
    <citation type="journal article" date="2020" name="Nature">
        <title>Giant virus diversity and host interactions through global metagenomics.</title>
        <authorList>
            <person name="Schulz F."/>
            <person name="Roux S."/>
            <person name="Paez-Espino D."/>
            <person name="Jungbluth S."/>
            <person name="Walsh D.A."/>
            <person name="Denef V.J."/>
            <person name="McMahon K.D."/>
            <person name="Konstantinidis K.T."/>
            <person name="Eloe-Fadrosh E.A."/>
            <person name="Kyrpides N.C."/>
            <person name="Woyke T."/>
        </authorList>
    </citation>
    <scope>NUCLEOTIDE SEQUENCE</scope>
    <source>
        <strain evidence="9">GVMAG-M-3300023174-57</strain>
    </source>
</reference>
<evidence type="ECO:0000256" key="1">
    <source>
        <dbReference type="ARBA" id="ARBA00004323"/>
    </source>
</evidence>
<dbReference type="Pfam" id="PF01762">
    <property type="entry name" value="Galactosyl_T"/>
    <property type="match status" value="1"/>
</dbReference>
<keyword evidence="3" id="KW-0808">Transferase</keyword>
<evidence type="ECO:0000256" key="2">
    <source>
        <dbReference type="ARBA" id="ARBA00022676"/>
    </source>
</evidence>
<sequence>MTKILTLVTSCYPHRGIWQTIHDRDPDAIILCGYPLETNYKLENKILYLNCDDTYGGLPEKIICALDAVLQIEEFKNYTHILKCDDKDLIVSKKTLTEEHIKIIEKSDYAGQKINYIEGSGPNSESKLRHYHYGRVSLYSKWFNRPYRDKWVDYASGTAYVLSRRALSLISRTYSAKDKETISDNYIYEALMIGQILHRHAILPVKLPDVLVGSVIHTRVLPQF</sequence>
<evidence type="ECO:0008006" key="10">
    <source>
        <dbReference type="Google" id="ProtNLM"/>
    </source>
</evidence>
<proteinExistence type="predicted"/>
<evidence type="ECO:0000313" key="9">
    <source>
        <dbReference type="EMBL" id="QHT19457.1"/>
    </source>
</evidence>
<keyword evidence="5" id="KW-0735">Signal-anchor</keyword>
<accession>A0A6C0DRU6</accession>
<dbReference type="GO" id="GO:0000139">
    <property type="term" value="C:Golgi membrane"/>
    <property type="evidence" value="ECO:0007669"/>
    <property type="project" value="UniProtKB-SubCell"/>
</dbReference>
<evidence type="ECO:0000256" key="7">
    <source>
        <dbReference type="ARBA" id="ARBA00023034"/>
    </source>
</evidence>
<organism evidence="9">
    <name type="scientific">viral metagenome</name>
    <dbReference type="NCBI Taxonomy" id="1070528"/>
    <lineage>
        <taxon>unclassified sequences</taxon>
        <taxon>metagenomes</taxon>
        <taxon>organismal metagenomes</taxon>
    </lineage>
</organism>
<evidence type="ECO:0000256" key="8">
    <source>
        <dbReference type="ARBA" id="ARBA00023136"/>
    </source>
</evidence>
<name>A0A6C0DRU6_9ZZZZ</name>
<keyword evidence="4" id="KW-0812">Transmembrane</keyword>
<keyword evidence="2" id="KW-0328">Glycosyltransferase</keyword>
<evidence type="ECO:0000256" key="5">
    <source>
        <dbReference type="ARBA" id="ARBA00022968"/>
    </source>
</evidence>
<keyword evidence="8" id="KW-0472">Membrane</keyword>
<dbReference type="AlphaFoldDB" id="A0A6C0DRU6"/>